<dbReference type="EMBL" id="BMAO01032051">
    <property type="protein sequence ID" value="GFQ79400.1"/>
    <property type="molecule type" value="Genomic_DNA"/>
</dbReference>
<dbReference type="OrthoDB" id="8193306at2759"/>
<dbReference type="AlphaFoldDB" id="A0A8X6KL59"/>
<evidence type="ECO:0000313" key="1">
    <source>
        <dbReference type="EMBL" id="GFQ79400.1"/>
    </source>
</evidence>
<keyword evidence="2" id="KW-1185">Reference proteome</keyword>
<organism evidence="1 2">
    <name type="scientific">Trichonephila clavata</name>
    <name type="common">Joro spider</name>
    <name type="synonym">Nephila clavata</name>
    <dbReference type="NCBI Taxonomy" id="2740835"/>
    <lineage>
        <taxon>Eukaryota</taxon>
        <taxon>Metazoa</taxon>
        <taxon>Ecdysozoa</taxon>
        <taxon>Arthropoda</taxon>
        <taxon>Chelicerata</taxon>
        <taxon>Arachnida</taxon>
        <taxon>Araneae</taxon>
        <taxon>Araneomorphae</taxon>
        <taxon>Entelegynae</taxon>
        <taxon>Araneoidea</taxon>
        <taxon>Nephilidae</taxon>
        <taxon>Trichonephila</taxon>
    </lineage>
</organism>
<gene>
    <name evidence="1" type="ORF">TNCT_140901</name>
</gene>
<name>A0A8X6KL59_TRICU</name>
<comment type="caution">
    <text evidence="1">The sequence shown here is derived from an EMBL/GenBank/DDBJ whole genome shotgun (WGS) entry which is preliminary data.</text>
</comment>
<protein>
    <submittedName>
        <fullName evidence="1">Uncharacterized protein</fullName>
    </submittedName>
</protein>
<reference evidence="1" key="1">
    <citation type="submission" date="2020-07" db="EMBL/GenBank/DDBJ databases">
        <title>Multicomponent nature underlies the extraordinary mechanical properties of spider dragline silk.</title>
        <authorList>
            <person name="Kono N."/>
            <person name="Nakamura H."/>
            <person name="Mori M."/>
            <person name="Yoshida Y."/>
            <person name="Ohtoshi R."/>
            <person name="Malay A.D."/>
            <person name="Moran D.A.P."/>
            <person name="Tomita M."/>
            <person name="Numata K."/>
            <person name="Arakawa K."/>
        </authorList>
    </citation>
    <scope>NUCLEOTIDE SEQUENCE</scope>
</reference>
<accession>A0A8X6KL59</accession>
<evidence type="ECO:0000313" key="2">
    <source>
        <dbReference type="Proteomes" id="UP000887116"/>
    </source>
</evidence>
<dbReference type="Proteomes" id="UP000887116">
    <property type="component" value="Unassembled WGS sequence"/>
</dbReference>
<sequence length="138" mass="15607">MTVDGNTYSCSSVLSLTMMDGKICSWLAHSSSKNARFCYSKPSFMNDLEDMKSWKIVAEIVKMGISSLPVWIKYVECLLSISNWMDIKKPLMKADRPVVDACKKEVQEKFRRQVGLLVDAPKHVLGTTNDGNTARTFY</sequence>
<proteinExistence type="predicted"/>